<dbReference type="Proteomes" id="UP000076004">
    <property type="component" value="Chromosome 14"/>
</dbReference>
<dbReference type="Pfam" id="PF21238">
    <property type="entry name" value="Pus10_C"/>
    <property type="match status" value="2"/>
</dbReference>
<accession>A0A151L9J2</accession>
<comment type="similarity">
    <text evidence="1">Belongs to the pseudouridine synthase Pus10 family.</text>
</comment>
<evidence type="ECO:0000256" key="3">
    <source>
        <dbReference type="ARBA" id="ARBA00022694"/>
    </source>
</evidence>
<dbReference type="EC" id="5.4.99.25" evidence="2"/>
<dbReference type="RefSeq" id="XP_018639100.1">
    <property type="nucleotide sequence ID" value="XM_018787728.1"/>
</dbReference>
<proteinExistence type="inferred from homology"/>
<feature type="domain" description="Pus10-like C-terminal" evidence="7">
    <location>
        <begin position="675"/>
        <end position="839"/>
    </location>
</feature>
<evidence type="ECO:0000256" key="2">
    <source>
        <dbReference type="ARBA" id="ARBA00012787"/>
    </source>
</evidence>
<dbReference type="AlphaFoldDB" id="A0A151L9J2"/>
<dbReference type="PANTHER" id="PTHR21568">
    <property type="entry name" value="TRNA PSEUDOURIDINE SYNTHASE PUS10"/>
    <property type="match status" value="1"/>
</dbReference>
<dbReference type="GO" id="GO:0031119">
    <property type="term" value="P:tRNA pseudouridine synthesis"/>
    <property type="evidence" value="ECO:0007669"/>
    <property type="project" value="TreeGrafter"/>
</dbReference>
<dbReference type="SUPFAM" id="SSF55120">
    <property type="entry name" value="Pseudouridine synthase"/>
    <property type="match status" value="1"/>
</dbReference>
<feature type="compositionally biased region" description="Basic and acidic residues" evidence="5">
    <location>
        <begin position="302"/>
        <end position="312"/>
    </location>
</feature>
<evidence type="ECO:0000259" key="7">
    <source>
        <dbReference type="Pfam" id="PF21238"/>
    </source>
</evidence>
<evidence type="ECO:0000256" key="1">
    <source>
        <dbReference type="ARBA" id="ARBA00009652"/>
    </source>
</evidence>
<evidence type="ECO:0000256" key="4">
    <source>
        <dbReference type="ARBA" id="ARBA00023235"/>
    </source>
</evidence>
<reference evidence="8 9" key="1">
    <citation type="journal article" date="2016" name="Nat. Commun.">
        <title>Genomes of cryptic chimpanzee Plasmodium species reveal key evolutionary events leading to human malaria.</title>
        <authorList>
            <person name="Sundararaman S.A."/>
            <person name="Plenderleith L.J."/>
            <person name="Liu W."/>
            <person name="Loy D.E."/>
            <person name="Learn G.H."/>
            <person name="Li Y."/>
            <person name="Shaw K.S."/>
            <person name="Ayouba A."/>
            <person name="Peeters M."/>
            <person name="Speede S."/>
            <person name="Shaw G.M."/>
            <person name="Bushman F.D."/>
            <person name="Brisson D."/>
            <person name="Rayner J.C."/>
            <person name="Sharp P.M."/>
            <person name="Hahn B.H."/>
        </authorList>
    </citation>
    <scope>NUCLEOTIDE SEQUENCE [LARGE SCALE GENOMIC DNA]</scope>
    <source>
        <strain evidence="8 9">SY75</strain>
    </source>
</reference>
<dbReference type="KEGG" id="pgab:PGSY75_1402100"/>
<dbReference type="Gene3D" id="3.30.70.3190">
    <property type="match status" value="1"/>
</dbReference>
<comment type="caution">
    <text evidence="8">The sequence shown here is derived from an EMBL/GenBank/DDBJ whole genome shotgun (WGS) entry which is preliminary data.</text>
</comment>
<feature type="domain" description="Pus10-like C-terminal" evidence="7">
    <location>
        <begin position="397"/>
        <end position="526"/>
    </location>
</feature>
<dbReference type="InterPro" id="IPR048741">
    <property type="entry name" value="Pus10-like_C"/>
</dbReference>
<keyword evidence="3" id="KW-0819">tRNA processing</keyword>
<protein>
    <recommendedName>
        <fullName evidence="2">tRNA pseudouridine(55) synthase</fullName>
        <ecNumber evidence="2">5.4.99.25</ecNumber>
    </recommendedName>
</protein>
<dbReference type="InterPro" id="IPR039894">
    <property type="entry name" value="Pus10-like"/>
</dbReference>
<keyword evidence="6" id="KW-1133">Transmembrane helix</keyword>
<name>A0A151L9J2_9APIC</name>
<keyword evidence="6" id="KW-0812">Transmembrane</keyword>
<evidence type="ECO:0000313" key="8">
    <source>
        <dbReference type="EMBL" id="KYN95634.1"/>
    </source>
</evidence>
<feature type="transmembrane region" description="Helical" evidence="6">
    <location>
        <begin position="205"/>
        <end position="223"/>
    </location>
</feature>
<evidence type="ECO:0000313" key="9">
    <source>
        <dbReference type="Proteomes" id="UP000076004"/>
    </source>
</evidence>
<dbReference type="GeneID" id="29778323"/>
<dbReference type="GO" id="GO:0160148">
    <property type="term" value="F:tRNA pseudouridine(55) synthase activity"/>
    <property type="evidence" value="ECO:0007669"/>
    <property type="project" value="UniProtKB-EC"/>
</dbReference>
<feature type="region of interest" description="Disordered" evidence="5">
    <location>
        <begin position="289"/>
        <end position="312"/>
    </location>
</feature>
<dbReference type="GO" id="GO:0003723">
    <property type="term" value="F:RNA binding"/>
    <property type="evidence" value="ECO:0007669"/>
    <property type="project" value="InterPro"/>
</dbReference>
<dbReference type="VEuPathDB" id="PlasmoDB:PGABG01_1400400"/>
<organism evidence="8 9">
    <name type="scientific">Plasmodium gaboni</name>
    <dbReference type="NCBI Taxonomy" id="647221"/>
    <lineage>
        <taxon>Eukaryota</taxon>
        <taxon>Sar</taxon>
        <taxon>Alveolata</taxon>
        <taxon>Apicomplexa</taxon>
        <taxon>Aconoidasida</taxon>
        <taxon>Haemosporida</taxon>
        <taxon>Plasmodiidae</taxon>
        <taxon>Plasmodium</taxon>
        <taxon>Plasmodium (Laverania)</taxon>
    </lineage>
</organism>
<evidence type="ECO:0000256" key="6">
    <source>
        <dbReference type="SAM" id="Phobius"/>
    </source>
</evidence>
<sequence>MTNCCFRCCIFYEDAQEEDYLFFDEYFLKDYNEKNDDKKIKEECNNKKEPPSLENNKKKFLDYIQNEADSKNCPLKDIYKDIYINFYVCKKCNGFHNIDIILFYNENSKFHHDLKQYVDDVLIIIDQNIKNNIINNMKYIIESYTNNVDIIFFFLYLYVNNILNSNFLFNIQSYNEYYIKIKKFIILENIIQSHQPYLNNRIHKMFSYFLIYIFMFFSYNHIFKTLNLDHHQINLITTLYDNSVLVFRNKICEHKNNKINYKEHINDKTLDDIHLYNVMQSANDSFVSDHRKGYNKKRKKDNQKGCKNENKNENIYKYDETNIYTHNKHNYNDYNNNTGNHEMVGHNKDLKEVSHIKQSELNIRTSEHSSHYNEQEKVILNESKTYQMYISFNNLCICGYYNKYNKEISQTEWIINNISNSVLSIEECISHIFNNVFSFSTSTFIGSGREDKDARMMNIGRPFVYVLKDTKFSFLNFFLFFSNLSNKQKGLKNYNTMNLKTIEEYNQFLIQQNKNNIKKEQYEYILKNDIQKNTNLPYDNNNYNHHQNDIKEQNLQLNDIYPLIKQKKENNSLSILDIKKNIFMNIFLHIENLKQQSYNNNIEDMSQNIINNIYNLNSFFKLPLSYSFNKELEVLFSNMCSFKYNSNYMYSLNIKKDTETNILTNIKEKKEQIKKNNDNNNINNNPHDINQLAEIKLNNLSFSTNYELVKKLMKYGEERKKEYKCIIYHSSKMNKNKIQEINEQIYNYEPQTLTYVLNIMQKTPIRVLHRRSLINRERKIFQFKLIYLHEHFSLLYLLAQSGLYIKEFVNGDKGRTIPNLKQFFGDDTYVNILNLDVAKLVYD</sequence>
<dbReference type="VEuPathDB" id="PlasmoDB:PGSY75_1402100"/>
<dbReference type="EMBL" id="LVLB01000015">
    <property type="protein sequence ID" value="KYN95634.1"/>
    <property type="molecule type" value="Genomic_DNA"/>
</dbReference>
<evidence type="ECO:0000256" key="5">
    <source>
        <dbReference type="SAM" id="MobiDB-lite"/>
    </source>
</evidence>
<dbReference type="InterPro" id="IPR020103">
    <property type="entry name" value="PsdUridine_synth_cat_dom_sf"/>
</dbReference>
<keyword evidence="4" id="KW-0413">Isomerase</keyword>
<gene>
    <name evidence="8" type="ORF">PGSY75_1402100</name>
</gene>
<dbReference type="PANTHER" id="PTHR21568:SF0">
    <property type="entry name" value="TRNA PSEUDOURIDINE SYNTHASE PUS10"/>
    <property type="match status" value="1"/>
</dbReference>
<dbReference type="Gene3D" id="3.30.70.2510">
    <property type="match status" value="1"/>
</dbReference>
<keyword evidence="6" id="KW-0472">Membrane</keyword>